<evidence type="ECO:0000313" key="2">
    <source>
        <dbReference type="Proteomes" id="UP000887013"/>
    </source>
</evidence>
<dbReference type="Proteomes" id="UP000887013">
    <property type="component" value="Unassembled WGS sequence"/>
</dbReference>
<proteinExistence type="predicted"/>
<comment type="caution">
    <text evidence="1">The sequence shown here is derived from an EMBL/GenBank/DDBJ whole genome shotgun (WGS) entry which is preliminary data.</text>
</comment>
<reference evidence="1" key="1">
    <citation type="submission" date="2020-08" db="EMBL/GenBank/DDBJ databases">
        <title>Multicomponent nature underlies the extraordinary mechanical properties of spider dragline silk.</title>
        <authorList>
            <person name="Kono N."/>
            <person name="Nakamura H."/>
            <person name="Mori M."/>
            <person name="Yoshida Y."/>
            <person name="Ohtoshi R."/>
            <person name="Malay A.D."/>
            <person name="Moran D.A.P."/>
            <person name="Tomita M."/>
            <person name="Numata K."/>
            <person name="Arakawa K."/>
        </authorList>
    </citation>
    <scope>NUCLEOTIDE SEQUENCE</scope>
</reference>
<keyword evidence="2" id="KW-1185">Reference proteome</keyword>
<gene>
    <name evidence="1" type="ORF">NPIL_375731</name>
</gene>
<dbReference type="AlphaFoldDB" id="A0A8X6MVW5"/>
<accession>A0A8X6MVW5</accession>
<protein>
    <submittedName>
        <fullName evidence="1">Uncharacterized protein</fullName>
    </submittedName>
</protein>
<evidence type="ECO:0000313" key="1">
    <source>
        <dbReference type="EMBL" id="GFS80237.1"/>
    </source>
</evidence>
<organism evidence="1 2">
    <name type="scientific">Nephila pilipes</name>
    <name type="common">Giant wood spider</name>
    <name type="synonym">Nephila maculata</name>
    <dbReference type="NCBI Taxonomy" id="299642"/>
    <lineage>
        <taxon>Eukaryota</taxon>
        <taxon>Metazoa</taxon>
        <taxon>Ecdysozoa</taxon>
        <taxon>Arthropoda</taxon>
        <taxon>Chelicerata</taxon>
        <taxon>Arachnida</taxon>
        <taxon>Araneae</taxon>
        <taxon>Araneomorphae</taxon>
        <taxon>Entelegynae</taxon>
        <taxon>Araneoidea</taxon>
        <taxon>Nephilidae</taxon>
        <taxon>Nephila</taxon>
    </lineage>
</organism>
<sequence>MASYVNCHITQREMVRRFLSQTTFKMVGPGKREEGSERVRTFRGPRQNKKIVTRFHCQWFLSSVKSSYGNELFAPGILNGRIRCLLREPMRYFATLDWKCAWIRGKKRKIVACFV</sequence>
<name>A0A8X6MVW5_NEPPI</name>
<dbReference type="EMBL" id="BMAW01097540">
    <property type="protein sequence ID" value="GFS80237.1"/>
    <property type="molecule type" value="Genomic_DNA"/>
</dbReference>